<sequence>MTRRISQSITPTTEDITLLRGPFAPTKGGGDPVITELRKVLKDAVPSWLAKLSEEQELTQPRLDEIKSAVATRRQIIEVLPDGKARDDALAALDKADTIVSEMDNELSGVAAFSGTGA</sequence>
<dbReference type="EMBL" id="NOVD01000053">
    <property type="protein sequence ID" value="PCK23275.1"/>
    <property type="molecule type" value="Genomic_DNA"/>
</dbReference>
<proteinExistence type="predicted"/>
<comment type="caution">
    <text evidence="1">The sequence shown here is derived from an EMBL/GenBank/DDBJ whole genome shotgun (WGS) entry which is preliminary data.</text>
</comment>
<evidence type="ECO:0000313" key="2">
    <source>
        <dbReference type="Proteomes" id="UP000230886"/>
    </source>
</evidence>
<protein>
    <submittedName>
        <fullName evidence="1">Uncharacterized protein</fullName>
    </submittedName>
</protein>
<name>A0A2A5J116_RHOSG</name>
<dbReference type="Proteomes" id="UP000230886">
    <property type="component" value="Unassembled WGS sequence"/>
</dbReference>
<evidence type="ECO:0000313" key="1">
    <source>
        <dbReference type="EMBL" id="PCK23275.1"/>
    </source>
</evidence>
<gene>
    <name evidence="1" type="ORF">CHR55_30465</name>
</gene>
<dbReference type="RefSeq" id="WP_099698753.1">
    <property type="nucleotide sequence ID" value="NZ_NOVD01000053.1"/>
</dbReference>
<dbReference type="AlphaFoldDB" id="A0A2A5J116"/>
<reference evidence="1 2" key="1">
    <citation type="submission" date="2017-07" db="EMBL/GenBank/DDBJ databases">
        <title>Draft sequence of Rhodococcus enclensis 23b-28.</title>
        <authorList>
            <person name="Besaury L."/>
            <person name="Sancelme M."/>
            <person name="Amato P."/>
            <person name="Lallement A."/>
            <person name="Delort A.-M."/>
        </authorList>
    </citation>
    <scope>NUCLEOTIDE SEQUENCE [LARGE SCALE GENOMIC DNA]</scope>
    <source>
        <strain evidence="1 2">23b-28</strain>
    </source>
</reference>
<accession>A0A2A5J116</accession>
<organism evidence="1 2">
    <name type="scientific">Rhodococcus qingshengii</name>
    <dbReference type="NCBI Taxonomy" id="334542"/>
    <lineage>
        <taxon>Bacteria</taxon>
        <taxon>Bacillati</taxon>
        <taxon>Actinomycetota</taxon>
        <taxon>Actinomycetes</taxon>
        <taxon>Mycobacteriales</taxon>
        <taxon>Nocardiaceae</taxon>
        <taxon>Rhodococcus</taxon>
        <taxon>Rhodococcus erythropolis group</taxon>
    </lineage>
</organism>